<dbReference type="InterPro" id="IPR052155">
    <property type="entry name" value="Biofilm_reg_signaling"/>
</dbReference>
<evidence type="ECO:0000259" key="3">
    <source>
        <dbReference type="PROSITE" id="PS50887"/>
    </source>
</evidence>
<feature type="domain" description="MHYT" evidence="4">
    <location>
        <begin position="12"/>
        <end position="199"/>
    </location>
</feature>
<dbReference type="EC" id="3.1.4.52" evidence="5"/>
<organism evidence="5 6">
    <name type="scientific">Roseibium aggregatum</name>
    <dbReference type="NCBI Taxonomy" id="187304"/>
    <lineage>
        <taxon>Bacteria</taxon>
        <taxon>Pseudomonadati</taxon>
        <taxon>Pseudomonadota</taxon>
        <taxon>Alphaproteobacteria</taxon>
        <taxon>Hyphomicrobiales</taxon>
        <taxon>Stappiaceae</taxon>
        <taxon>Roseibium</taxon>
    </lineage>
</organism>
<dbReference type="PANTHER" id="PTHR44757">
    <property type="entry name" value="DIGUANYLATE CYCLASE DGCP"/>
    <property type="match status" value="1"/>
</dbReference>
<feature type="domain" description="GGDEF" evidence="3">
    <location>
        <begin position="283"/>
        <end position="416"/>
    </location>
</feature>
<dbReference type="InterPro" id="IPR035919">
    <property type="entry name" value="EAL_sf"/>
</dbReference>
<dbReference type="Proteomes" id="UP000048926">
    <property type="component" value="Unassembled WGS sequence"/>
</dbReference>
<proteinExistence type="predicted"/>
<protein>
    <submittedName>
        <fullName evidence="5">Cyclic di-GMP phosphodiesterase Gmr</fullName>
        <ecNumber evidence="5">3.1.4.52</ecNumber>
    </submittedName>
</protein>
<dbReference type="AlphaFoldDB" id="A0A0M6Y6V8"/>
<feature type="domain" description="EAL" evidence="2">
    <location>
        <begin position="425"/>
        <end position="675"/>
    </location>
</feature>
<dbReference type="PANTHER" id="PTHR44757:SF2">
    <property type="entry name" value="BIOFILM ARCHITECTURE MAINTENANCE PROTEIN MBAA"/>
    <property type="match status" value="1"/>
</dbReference>
<dbReference type="Gene3D" id="3.20.20.450">
    <property type="entry name" value="EAL domain"/>
    <property type="match status" value="1"/>
</dbReference>
<dbReference type="InterPro" id="IPR029787">
    <property type="entry name" value="Nucleotide_cyclase"/>
</dbReference>
<dbReference type="Pfam" id="PF03707">
    <property type="entry name" value="MHYT"/>
    <property type="match status" value="2"/>
</dbReference>
<accession>A0A0M6Y6V8</accession>
<keyword evidence="1" id="KW-1133">Transmembrane helix</keyword>
<evidence type="ECO:0000256" key="1">
    <source>
        <dbReference type="PROSITE-ProRule" id="PRU00244"/>
    </source>
</evidence>
<evidence type="ECO:0000313" key="5">
    <source>
        <dbReference type="EMBL" id="CTQ45119.1"/>
    </source>
</evidence>
<dbReference type="InterPro" id="IPR043128">
    <property type="entry name" value="Rev_trsase/Diguanyl_cyclase"/>
</dbReference>
<dbReference type="GO" id="GO:0071111">
    <property type="term" value="F:cyclic-guanylate-specific phosphodiesterase activity"/>
    <property type="evidence" value="ECO:0007669"/>
    <property type="project" value="UniProtKB-EC"/>
</dbReference>
<dbReference type="STRING" id="187304.B0E33_05510"/>
<dbReference type="Pfam" id="PF00563">
    <property type="entry name" value="EAL"/>
    <property type="match status" value="1"/>
</dbReference>
<gene>
    <name evidence="5" type="primary">gmr_14</name>
    <name evidence="5" type="ORF">LAL4801_03566</name>
</gene>
<reference evidence="6" key="1">
    <citation type="submission" date="2015-07" db="EMBL/GenBank/DDBJ databases">
        <authorList>
            <person name="Rodrigo-Torres Lidia"/>
            <person name="Arahal R.David."/>
        </authorList>
    </citation>
    <scope>NUCLEOTIDE SEQUENCE [LARGE SCALE GENOMIC DNA]</scope>
    <source>
        <strain evidence="6">CECT 4801</strain>
    </source>
</reference>
<feature type="transmembrane region" description="Helical" evidence="1">
    <location>
        <begin position="172"/>
        <end position="195"/>
    </location>
</feature>
<dbReference type="SMART" id="SM00052">
    <property type="entry name" value="EAL"/>
    <property type="match status" value="1"/>
</dbReference>
<dbReference type="EMBL" id="CXST01000002">
    <property type="protein sequence ID" value="CTQ45119.1"/>
    <property type="molecule type" value="Genomic_DNA"/>
</dbReference>
<feature type="transmembrane region" description="Helical" evidence="1">
    <location>
        <begin position="15"/>
        <end position="35"/>
    </location>
</feature>
<dbReference type="CDD" id="cd01949">
    <property type="entry name" value="GGDEF"/>
    <property type="match status" value="1"/>
</dbReference>
<dbReference type="SUPFAM" id="SSF141868">
    <property type="entry name" value="EAL domain-like"/>
    <property type="match status" value="1"/>
</dbReference>
<name>A0A0M6Y6V8_9HYPH</name>
<feature type="transmembrane region" description="Helical" evidence="1">
    <location>
        <begin position="136"/>
        <end position="160"/>
    </location>
</feature>
<dbReference type="PROSITE" id="PS50883">
    <property type="entry name" value="EAL"/>
    <property type="match status" value="1"/>
</dbReference>
<evidence type="ECO:0000259" key="4">
    <source>
        <dbReference type="PROSITE" id="PS50924"/>
    </source>
</evidence>
<dbReference type="SMART" id="SM00267">
    <property type="entry name" value="GGDEF"/>
    <property type="match status" value="1"/>
</dbReference>
<evidence type="ECO:0000259" key="2">
    <source>
        <dbReference type="PROSITE" id="PS50883"/>
    </source>
</evidence>
<evidence type="ECO:0000313" key="6">
    <source>
        <dbReference type="Proteomes" id="UP000048926"/>
    </source>
</evidence>
<sequence length="699" mass="76250">MLTVLSCIAFEHDPLFVALAVIILTVGAVLTMRLFARVRRTQGDLKYLWLLLSGLIAGGTIWSTHFVAMIAYKSPFILGYDLKLTAFSLVIAIAGTTAGLLVSSISQRSALIEVGGVIFGASIAAMHFIGIKALQISGIMMLSTPFVVVSVVLACVFCLIASSRVARPVTRYCKYGAVLSLILAVASLHFVAMAGVEILPLRLDGSVKDLVSNQLIGISVVFTMSVLLLSAMITYSIDSANSQVAESRVNHITHHDPLTGLPNRRALDRHLDSFLTRYAADNARVVVLNCSLSRFKEVNEVHGHACGDALLRHVAKHLSENLEADEYIARNGGVEFVIVGKPVYYRGYILDLCKRIQKTVAQPLLWQGEEIRVSCSVGYANYPDHASSGAQLIEAAERAVHRAKAAGGNAALCYDVELDQQTRERSALAMDLRNALKNGEFELYYQLQNDVMTREVTGTEVLLRWNHPQRGMIPPFEFIPIAEETGQIREIGAWIIRTACREAASWDNRVKIAVNVAPVQLADSSFPDIVAHALKESGLSPERLELEITETGIIADTSHALQIIHQLKRLGIRIAMDDFGTGYSSLATLQAFPFDKIKIDREFVKDLGGNKQSEAIIKATIILGESLNIPVLAEGVETEDHLGFLASQGCNEVQGFLFGRPMPVADVRRALMASTAIRVEEPVPPAEPAQDMTLISKVA</sequence>
<dbReference type="InterPro" id="IPR005330">
    <property type="entry name" value="MHYT_dom"/>
</dbReference>
<dbReference type="PROSITE" id="PS50924">
    <property type="entry name" value="MHYT"/>
    <property type="match status" value="1"/>
</dbReference>
<dbReference type="PROSITE" id="PS50887">
    <property type="entry name" value="GGDEF"/>
    <property type="match status" value="1"/>
</dbReference>
<dbReference type="NCBIfam" id="TIGR00254">
    <property type="entry name" value="GGDEF"/>
    <property type="match status" value="1"/>
</dbReference>
<keyword evidence="6" id="KW-1185">Reference proteome</keyword>
<dbReference type="SUPFAM" id="SSF55073">
    <property type="entry name" value="Nucleotide cyclase"/>
    <property type="match status" value="1"/>
</dbReference>
<feature type="transmembrane region" description="Helical" evidence="1">
    <location>
        <begin position="84"/>
        <end position="103"/>
    </location>
</feature>
<keyword evidence="1" id="KW-0812">Transmembrane</keyword>
<keyword evidence="5" id="KW-0378">Hydrolase</keyword>
<dbReference type="CDD" id="cd01948">
    <property type="entry name" value="EAL"/>
    <property type="match status" value="1"/>
</dbReference>
<feature type="transmembrane region" description="Helical" evidence="1">
    <location>
        <begin position="110"/>
        <end position="130"/>
    </location>
</feature>
<dbReference type="InterPro" id="IPR001633">
    <property type="entry name" value="EAL_dom"/>
</dbReference>
<feature type="transmembrane region" description="Helical" evidence="1">
    <location>
        <begin position="215"/>
        <end position="237"/>
    </location>
</feature>
<feature type="transmembrane region" description="Helical" evidence="1">
    <location>
        <begin position="47"/>
        <end position="72"/>
    </location>
</feature>
<dbReference type="GO" id="GO:0016020">
    <property type="term" value="C:membrane"/>
    <property type="evidence" value="ECO:0007669"/>
    <property type="project" value="UniProtKB-UniRule"/>
</dbReference>
<dbReference type="Pfam" id="PF00990">
    <property type="entry name" value="GGDEF"/>
    <property type="match status" value="1"/>
</dbReference>
<keyword evidence="1" id="KW-0472">Membrane</keyword>
<dbReference type="Gene3D" id="3.30.70.270">
    <property type="match status" value="1"/>
</dbReference>
<dbReference type="InterPro" id="IPR000160">
    <property type="entry name" value="GGDEF_dom"/>
</dbReference>